<comment type="caution">
    <text evidence="2">The sequence shown here is derived from an EMBL/GenBank/DDBJ whole genome shotgun (WGS) entry which is preliminary data.</text>
</comment>
<feature type="region of interest" description="Disordered" evidence="1">
    <location>
        <begin position="207"/>
        <end position="230"/>
    </location>
</feature>
<dbReference type="Proteomes" id="UP001627154">
    <property type="component" value="Unassembled WGS sequence"/>
</dbReference>
<reference evidence="2 3" key="1">
    <citation type="journal article" date="2024" name="bioRxiv">
        <title>A reference genome for Trichogramma kaykai: A tiny desert-dwelling parasitoid wasp with competing sex-ratio distorters.</title>
        <authorList>
            <person name="Culotta J."/>
            <person name="Lindsey A.R."/>
        </authorList>
    </citation>
    <scope>NUCLEOTIDE SEQUENCE [LARGE SCALE GENOMIC DNA]</scope>
    <source>
        <strain evidence="2 3">KSX58</strain>
    </source>
</reference>
<feature type="region of interest" description="Disordered" evidence="1">
    <location>
        <begin position="93"/>
        <end position="136"/>
    </location>
</feature>
<gene>
    <name evidence="2" type="ORF">TKK_016166</name>
</gene>
<evidence type="ECO:0000256" key="1">
    <source>
        <dbReference type="SAM" id="MobiDB-lite"/>
    </source>
</evidence>
<sequence length="297" mass="31674">MLRAPFLRPCGEALATTCLSLSSGFRQQQEQTTPALTILPAAARPTSPNLRRQQQQQQRASSEKPTPGFLRSRVSTAASCKTSTGLTLKITLTKIGEPSRDHIPSPPSRDGVADAGTTQPPEPVPAPAVPDGSAATGSLIDLNARCNDRQSPGFAQAALQVNSVHCVTPESISPATSYVNLAPTPQGFTPPQHASAAASLLECFDPLESRDRPPSRTGSDNFNPMGRSSVMSSLASSQSANKSFSFVNFWRHHPELWLETIEQKFAACGIFLDNDRYMHTLAALGTDVIADVTLGPI</sequence>
<organism evidence="2 3">
    <name type="scientific">Trichogramma kaykai</name>
    <dbReference type="NCBI Taxonomy" id="54128"/>
    <lineage>
        <taxon>Eukaryota</taxon>
        <taxon>Metazoa</taxon>
        <taxon>Ecdysozoa</taxon>
        <taxon>Arthropoda</taxon>
        <taxon>Hexapoda</taxon>
        <taxon>Insecta</taxon>
        <taxon>Pterygota</taxon>
        <taxon>Neoptera</taxon>
        <taxon>Endopterygota</taxon>
        <taxon>Hymenoptera</taxon>
        <taxon>Apocrita</taxon>
        <taxon>Proctotrupomorpha</taxon>
        <taxon>Chalcidoidea</taxon>
        <taxon>Trichogrammatidae</taxon>
        <taxon>Trichogramma</taxon>
    </lineage>
</organism>
<feature type="compositionally biased region" description="Low complexity" evidence="1">
    <location>
        <begin position="32"/>
        <end position="59"/>
    </location>
</feature>
<name>A0ABD2W835_9HYME</name>
<evidence type="ECO:0000313" key="3">
    <source>
        <dbReference type="Proteomes" id="UP001627154"/>
    </source>
</evidence>
<evidence type="ECO:0000313" key="2">
    <source>
        <dbReference type="EMBL" id="KAL3388737.1"/>
    </source>
</evidence>
<dbReference type="EMBL" id="JBJJXI010000128">
    <property type="protein sequence ID" value="KAL3388737.1"/>
    <property type="molecule type" value="Genomic_DNA"/>
</dbReference>
<dbReference type="AlphaFoldDB" id="A0ABD2W835"/>
<accession>A0ABD2W835</accession>
<protein>
    <submittedName>
        <fullName evidence="2">Uncharacterized protein</fullName>
    </submittedName>
</protein>
<keyword evidence="3" id="KW-1185">Reference proteome</keyword>
<proteinExistence type="predicted"/>
<feature type="region of interest" description="Disordered" evidence="1">
    <location>
        <begin position="31"/>
        <end position="77"/>
    </location>
</feature>